<name>A0A066YRN5_9ACTN</name>
<accession>A0A066YRN5</accession>
<feature type="compositionally biased region" description="Polar residues" evidence="1">
    <location>
        <begin position="69"/>
        <end position="80"/>
    </location>
</feature>
<dbReference type="RefSeq" id="WP_035865256.1">
    <property type="nucleotide sequence ID" value="NZ_KK853997.1"/>
</dbReference>
<protein>
    <submittedName>
        <fullName evidence="2">Uncharacterized protein</fullName>
    </submittedName>
</protein>
<evidence type="ECO:0000256" key="1">
    <source>
        <dbReference type="SAM" id="MobiDB-lite"/>
    </source>
</evidence>
<reference evidence="2 3" key="1">
    <citation type="submission" date="2014-05" db="EMBL/GenBank/DDBJ databases">
        <title>Draft Genome Sequence of Kitasatospora cheerisanensis KCTC 2395.</title>
        <authorList>
            <person name="Nam D.H."/>
        </authorList>
    </citation>
    <scope>NUCLEOTIDE SEQUENCE [LARGE SCALE GENOMIC DNA]</scope>
    <source>
        <strain evidence="2 3">KCTC 2395</strain>
    </source>
</reference>
<feature type="region of interest" description="Disordered" evidence="1">
    <location>
        <begin position="42"/>
        <end position="80"/>
    </location>
</feature>
<evidence type="ECO:0000313" key="3">
    <source>
        <dbReference type="Proteomes" id="UP000027178"/>
    </source>
</evidence>
<dbReference type="eggNOG" id="COG0778">
    <property type="taxonomic scope" value="Bacteria"/>
</dbReference>
<feature type="compositionally biased region" description="Pro residues" evidence="1">
    <location>
        <begin position="56"/>
        <end position="67"/>
    </location>
</feature>
<feature type="compositionally biased region" description="Low complexity" evidence="1">
    <location>
        <begin position="42"/>
        <end position="55"/>
    </location>
</feature>
<gene>
    <name evidence="2" type="ORF">KCH_45560</name>
</gene>
<keyword evidence="3" id="KW-1185">Reference proteome</keyword>
<organism evidence="2 3">
    <name type="scientific">Kitasatospora cheerisanensis KCTC 2395</name>
    <dbReference type="NCBI Taxonomy" id="1348663"/>
    <lineage>
        <taxon>Bacteria</taxon>
        <taxon>Bacillati</taxon>
        <taxon>Actinomycetota</taxon>
        <taxon>Actinomycetes</taxon>
        <taxon>Kitasatosporales</taxon>
        <taxon>Streptomycetaceae</taxon>
        <taxon>Kitasatospora</taxon>
    </lineage>
</organism>
<comment type="caution">
    <text evidence="2">The sequence shown here is derived from an EMBL/GenBank/DDBJ whole genome shotgun (WGS) entry which is preliminary data.</text>
</comment>
<dbReference type="HOGENOM" id="CLU_2585058_0_0_11"/>
<dbReference type="EMBL" id="JNBY01000094">
    <property type="protein sequence ID" value="KDN83907.1"/>
    <property type="molecule type" value="Genomic_DNA"/>
</dbReference>
<dbReference type="PATRIC" id="fig|1348663.4.peg.4397"/>
<evidence type="ECO:0000313" key="2">
    <source>
        <dbReference type="EMBL" id="KDN83907.1"/>
    </source>
</evidence>
<proteinExistence type="predicted"/>
<dbReference type="Proteomes" id="UP000027178">
    <property type="component" value="Unassembled WGS sequence"/>
</dbReference>
<sequence>MTVIEHLPPAPATGGHRPLRRLLRLRPEVDVTAQGADVELAHPWAASASTPSASAPSPPSPNSPAPMPTWTNSHSTRSGC</sequence>
<dbReference type="AlphaFoldDB" id="A0A066YRN5"/>